<evidence type="ECO:0000313" key="3">
    <source>
        <dbReference type="Proteomes" id="UP001161247"/>
    </source>
</evidence>
<gene>
    <name evidence="2" type="ORF">OLC1_LOCUS105</name>
</gene>
<name>A0AAV1BVT8_OLDCO</name>
<feature type="compositionally biased region" description="Polar residues" evidence="1">
    <location>
        <begin position="263"/>
        <end position="274"/>
    </location>
</feature>
<protein>
    <submittedName>
        <fullName evidence="2">OLC1v1021255C1</fullName>
    </submittedName>
</protein>
<reference evidence="2" key="1">
    <citation type="submission" date="2023-03" db="EMBL/GenBank/DDBJ databases">
        <authorList>
            <person name="Julca I."/>
        </authorList>
    </citation>
    <scope>NUCLEOTIDE SEQUENCE</scope>
</reference>
<dbReference type="PANTHER" id="PTHR34682">
    <property type="entry name" value="AT HOOK MOTIF-CONTAINING PROTEIN"/>
    <property type="match status" value="1"/>
</dbReference>
<feature type="region of interest" description="Disordered" evidence="1">
    <location>
        <begin position="422"/>
        <end position="485"/>
    </location>
</feature>
<dbReference type="PANTHER" id="PTHR34682:SF1">
    <property type="entry name" value="PROTEIN METABOLIC NETWORK MODULATOR 1"/>
    <property type="match status" value="1"/>
</dbReference>
<dbReference type="InterPro" id="IPR045881">
    <property type="entry name" value="MNM1-like"/>
</dbReference>
<dbReference type="Proteomes" id="UP001161247">
    <property type="component" value="Chromosome 1"/>
</dbReference>
<proteinExistence type="predicted"/>
<feature type="region of interest" description="Disordered" evidence="1">
    <location>
        <begin position="255"/>
        <end position="274"/>
    </location>
</feature>
<evidence type="ECO:0000313" key="2">
    <source>
        <dbReference type="EMBL" id="CAI9087231.1"/>
    </source>
</evidence>
<keyword evidence="3" id="KW-1185">Reference proteome</keyword>
<accession>A0AAV1BVT8</accession>
<dbReference type="AlphaFoldDB" id="A0AAV1BVT8"/>
<sequence length="485" mass="53348">MDLFTMNSEQNNTPNTSTSVILPAKRRRGRPRKDGVGVNRGEGNLLQSPTISESNGMRPIIHQNEAKSIDRGGMVGRIVTGVIDGCFDAGYFVSVRIGNNGPPLRGVIFESGRVTPVSSDNDVAPNAKLYQRNELPIPSSNPQCQVNGISPQSEVEMHNVCSQVFPSINGLAANNAAANNSRSSLVEQTAMQQNPSFGYLSRQTVLPAQNLRMVEQDEMMQVYEVSVQSEGLMEDAVSAKDWMSESSARLNQNLVSVEPKSGIQETTTSSSEAKQNQLAYNNLKGSFQGSLHESCLIVENHPLPHQESLAIDKRLQIEPEAQLFQLHDTPIVDQTPCIPSAIQQNDRFHTFEKLPSKLADCDLERQNFGILRDLMAGNNHHFLPPEVISDQPAKLMMEKPNPPQVNSEKATFLEPCAAIQENNNKSRDITEQQGNDVVNNNDELRLGSQSAQRTKEAMPFDLELAAEESSCPTNNASPFSESDPR</sequence>
<feature type="compositionally biased region" description="Polar residues" evidence="1">
    <location>
        <begin position="431"/>
        <end position="452"/>
    </location>
</feature>
<feature type="compositionally biased region" description="Polar residues" evidence="1">
    <location>
        <begin position="470"/>
        <end position="485"/>
    </location>
</feature>
<evidence type="ECO:0000256" key="1">
    <source>
        <dbReference type="SAM" id="MobiDB-lite"/>
    </source>
</evidence>
<organism evidence="2 3">
    <name type="scientific">Oldenlandia corymbosa var. corymbosa</name>
    <dbReference type="NCBI Taxonomy" id="529605"/>
    <lineage>
        <taxon>Eukaryota</taxon>
        <taxon>Viridiplantae</taxon>
        <taxon>Streptophyta</taxon>
        <taxon>Embryophyta</taxon>
        <taxon>Tracheophyta</taxon>
        <taxon>Spermatophyta</taxon>
        <taxon>Magnoliopsida</taxon>
        <taxon>eudicotyledons</taxon>
        <taxon>Gunneridae</taxon>
        <taxon>Pentapetalae</taxon>
        <taxon>asterids</taxon>
        <taxon>lamiids</taxon>
        <taxon>Gentianales</taxon>
        <taxon>Rubiaceae</taxon>
        <taxon>Rubioideae</taxon>
        <taxon>Spermacoceae</taxon>
        <taxon>Hedyotis-Oldenlandia complex</taxon>
        <taxon>Oldenlandia</taxon>
    </lineage>
</organism>
<feature type="region of interest" description="Disordered" evidence="1">
    <location>
        <begin position="27"/>
        <end position="55"/>
    </location>
</feature>
<dbReference type="EMBL" id="OX459118">
    <property type="protein sequence ID" value="CAI9087231.1"/>
    <property type="molecule type" value="Genomic_DNA"/>
</dbReference>
<feature type="compositionally biased region" description="Polar residues" evidence="1">
    <location>
        <begin position="45"/>
        <end position="55"/>
    </location>
</feature>